<accession>A0ABU1TG88</accession>
<feature type="signal peptide" evidence="1">
    <location>
        <begin position="1"/>
        <end position="19"/>
    </location>
</feature>
<name>A0ABU1TG88_9SPHI</name>
<dbReference type="InterPro" id="IPR043781">
    <property type="entry name" value="DUF5723"/>
</dbReference>
<evidence type="ECO:0000259" key="2">
    <source>
        <dbReference type="Pfam" id="PF18990"/>
    </source>
</evidence>
<feature type="chain" id="PRO_5046825008" description="DUF5723 domain-containing protein" evidence="1">
    <location>
        <begin position="20"/>
        <end position="481"/>
    </location>
</feature>
<proteinExistence type="predicted"/>
<dbReference type="EMBL" id="JAVDUU010000004">
    <property type="protein sequence ID" value="MDR6944440.1"/>
    <property type="molecule type" value="Genomic_DNA"/>
</dbReference>
<sequence length="481" mass="54377">MNKFLTALCLIFFSLSVSAQQFSQYNTGTLFDSFENPSQRSFIPDSSRQYAFNFLIPNFDVNTYLTGDMQQGVKTRLFSSKAFYNTDQLKIGKNKYNHFNANLNAYSIMFKAFTSLNGNVEIGFSAQTRVESRGLFTDESLALLNGASDFPKNTYSDIFNNNYRYQAYNQIGFSYRERINDKFAVGFKLSGLLGIQYQQIDIVGSNITFDRTDPTAPTAVLALRGRYYDSYIPGRTTAHDYLPTFRNPGAAISLGASYKTDDHITVQANVKDLGFIHWSKRSTIYDFNNSERINDLSSIHREDTIYNRTLKILKNNGTVQSFTTPINGRAEISATKSYWFGDDSRFKYTPTLIASKELFFAGFTGGLVNHFQYKNLVATVTASYDDMKFFNLGTQFMIKSPNVEFFIGTDRLTNTGRMALAALQDDGQINHVGNYTGGDLYLGFSLKFGHVIEHPMNASTIPMGEKGFFGRLFGRLFKTDK</sequence>
<protein>
    <recommendedName>
        <fullName evidence="2">DUF5723 domain-containing protein</fullName>
    </recommendedName>
</protein>
<comment type="caution">
    <text evidence="3">The sequence shown here is derived from an EMBL/GenBank/DDBJ whole genome shotgun (WGS) entry which is preliminary data.</text>
</comment>
<reference evidence="3 4" key="1">
    <citation type="submission" date="2023-07" db="EMBL/GenBank/DDBJ databases">
        <title>Sorghum-associated microbial communities from plants grown in Nebraska, USA.</title>
        <authorList>
            <person name="Schachtman D."/>
        </authorList>
    </citation>
    <scope>NUCLEOTIDE SEQUENCE [LARGE SCALE GENOMIC DNA]</scope>
    <source>
        <strain evidence="3 4">3262</strain>
    </source>
</reference>
<dbReference type="RefSeq" id="WP_310100493.1">
    <property type="nucleotide sequence ID" value="NZ_JAVDUU010000004.1"/>
</dbReference>
<gene>
    <name evidence="3" type="ORF">J2W55_004300</name>
</gene>
<dbReference type="Pfam" id="PF18990">
    <property type="entry name" value="DUF5723"/>
    <property type="match status" value="1"/>
</dbReference>
<dbReference type="Proteomes" id="UP001247620">
    <property type="component" value="Unassembled WGS sequence"/>
</dbReference>
<keyword evidence="1" id="KW-0732">Signal</keyword>
<evidence type="ECO:0000313" key="4">
    <source>
        <dbReference type="Proteomes" id="UP001247620"/>
    </source>
</evidence>
<evidence type="ECO:0000256" key="1">
    <source>
        <dbReference type="SAM" id="SignalP"/>
    </source>
</evidence>
<evidence type="ECO:0000313" key="3">
    <source>
        <dbReference type="EMBL" id="MDR6944440.1"/>
    </source>
</evidence>
<organism evidence="3 4">
    <name type="scientific">Mucilaginibacter pocheonensis</name>
    <dbReference type="NCBI Taxonomy" id="398050"/>
    <lineage>
        <taxon>Bacteria</taxon>
        <taxon>Pseudomonadati</taxon>
        <taxon>Bacteroidota</taxon>
        <taxon>Sphingobacteriia</taxon>
        <taxon>Sphingobacteriales</taxon>
        <taxon>Sphingobacteriaceae</taxon>
        <taxon>Mucilaginibacter</taxon>
    </lineage>
</organism>
<keyword evidence="4" id="KW-1185">Reference proteome</keyword>
<feature type="domain" description="DUF5723" evidence="2">
    <location>
        <begin position="73"/>
        <end position="410"/>
    </location>
</feature>